<dbReference type="Proteomes" id="UP000039865">
    <property type="component" value="Unassembled WGS sequence"/>
</dbReference>
<dbReference type="AlphaFoldDB" id="A0A078AFG1"/>
<keyword evidence="1" id="KW-0812">Transmembrane</keyword>
<keyword evidence="1" id="KW-0472">Membrane</keyword>
<evidence type="ECO:0000256" key="1">
    <source>
        <dbReference type="SAM" id="Phobius"/>
    </source>
</evidence>
<keyword evidence="3" id="KW-1185">Reference proteome</keyword>
<dbReference type="EMBL" id="CCKQ01009112">
    <property type="protein sequence ID" value="CDW80576.1"/>
    <property type="molecule type" value="Genomic_DNA"/>
</dbReference>
<organism evidence="2 3">
    <name type="scientific">Stylonychia lemnae</name>
    <name type="common">Ciliate</name>
    <dbReference type="NCBI Taxonomy" id="5949"/>
    <lineage>
        <taxon>Eukaryota</taxon>
        <taxon>Sar</taxon>
        <taxon>Alveolata</taxon>
        <taxon>Ciliophora</taxon>
        <taxon>Intramacronucleata</taxon>
        <taxon>Spirotrichea</taxon>
        <taxon>Stichotrichia</taxon>
        <taxon>Sporadotrichida</taxon>
        <taxon>Oxytrichidae</taxon>
        <taxon>Stylonychinae</taxon>
        <taxon>Stylonychia</taxon>
    </lineage>
</organism>
<evidence type="ECO:0000313" key="2">
    <source>
        <dbReference type="EMBL" id="CDW80576.1"/>
    </source>
</evidence>
<protein>
    <submittedName>
        <fullName evidence="2">Uncharacterized protein</fullName>
    </submittedName>
</protein>
<feature type="transmembrane region" description="Helical" evidence="1">
    <location>
        <begin position="14"/>
        <end position="34"/>
    </location>
</feature>
<keyword evidence="1" id="KW-1133">Transmembrane helix</keyword>
<reference evidence="2 3" key="1">
    <citation type="submission" date="2014-06" db="EMBL/GenBank/DDBJ databases">
        <authorList>
            <person name="Swart Estienne"/>
        </authorList>
    </citation>
    <scope>NUCLEOTIDE SEQUENCE [LARGE SCALE GENOMIC DNA]</scope>
    <source>
        <strain evidence="2 3">130c</strain>
    </source>
</reference>
<accession>A0A078AFG1</accession>
<sequence>MWELLQRLLHFQHATSYGLLIDILYLMLLVQLSFMPVQLKSLFKLGLIRKGILVFDEYLQMMGLSQSLLSIQTSNNLFSFKLGESLVLFVQLFLGAWSHEWSTSFLFKHY</sequence>
<gene>
    <name evidence="2" type="primary">Contig1545.g1682</name>
    <name evidence="2" type="ORF">STYLEM_9578</name>
</gene>
<name>A0A078AFG1_STYLE</name>
<proteinExistence type="predicted"/>
<dbReference type="InParanoid" id="A0A078AFG1"/>
<evidence type="ECO:0000313" key="3">
    <source>
        <dbReference type="Proteomes" id="UP000039865"/>
    </source>
</evidence>